<feature type="compositionally biased region" description="Polar residues" evidence="1">
    <location>
        <begin position="179"/>
        <end position="192"/>
    </location>
</feature>
<gene>
    <name evidence="3" type="ORF">EVG20_g6666</name>
</gene>
<accession>A0A4Y9YLS2</accession>
<comment type="caution">
    <text evidence="3">The sequence shown here is derived from an EMBL/GenBank/DDBJ whole genome shotgun (WGS) entry which is preliminary data.</text>
</comment>
<sequence length="481" mass="51290">MSDSNTRFLYGRAATSTSEGVCVSPTSLAIIVVASTIVWIITLIIVYLIQEGRITKISQRGIEPFVIPPPNVAAPRAPEKTLSPSRYPPGPGTSSSSNSHRATIATSSRTGRTTRSSRRPEIRVPSSPTASAAYMAREALPSPFDALGQSLYASARSSVALQSSNLHGYSESVKGETFDVSSRMSLPSPSIQRSDDPSSDNSAHSRRYLCGLNPRRSVCISTPSLPLPATLPLIIHPPHSFVDPPKLLDIMAAGLGSLPSTLLTDPNTPSGPTFYGIASSNNAAPVASQSPTSGRGIYVSMEVIIAVIAAAGAAFIGFLVILILYVRSTRKRRQMETRVANTECALPYEPKRPDKRPPPMDLVALHAAGSYSPVPVESPRPTSMRASSPTPSSNILPPSPEPHSPVTRSAHTHSTISTQSTYLTHSTYISARSSAPTPTPEAQLRLSAIPSDLHTIAETTIHSRSTSINTRRRQPRSPPDD</sequence>
<organism evidence="3 4">
    <name type="scientific">Dentipellis fragilis</name>
    <dbReference type="NCBI Taxonomy" id="205917"/>
    <lineage>
        <taxon>Eukaryota</taxon>
        <taxon>Fungi</taxon>
        <taxon>Dikarya</taxon>
        <taxon>Basidiomycota</taxon>
        <taxon>Agaricomycotina</taxon>
        <taxon>Agaricomycetes</taxon>
        <taxon>Russulales</taxon>
        <taxon>Hericiaceae</taxon>
        <taxon>Dentipellis</taxon>
    </lineage>
</organism>
<name>A0A4Y9YLS2_9AGAM</name>
<feature type="transmembrane region" description="Helical" evidence="2">
    <location>
        <begin position="28"/>
        <end position="49"/>
    </location>
</feature>
<feature type="region of interest" description="Disordered" evidence="1">
    <location>
        <begin position="458"/>
        <end position="481"/>
    </location>
</feature>
<feature type="region of interest" description="Disordered" evidence="1">
    <location>
        <begin position="68"/>
        <end position="130"/>
    </location>
</feature>
<dbReference type="OrthoDB" id="10598925at2759"/>
<feature type="transmembrane region" description="Helical" evidence="2">
    <location>
        <begin position="303"/>
        <end position="326"/>
    </location>
</feature>
<evidence type="ECO:0000256" key="1">
    <source>
        <dbReference type="SAM" id="MobiDB-lite"/>
    </source>
</evidence>
<feature type="region of interest" description="Disordered" evidence="1">
    <location>
        <begin position="179"/>
        <end position="206"/>
    </location>
</feature>
<keyword evidence="2" id="KW-0472">Membrane</keyword>
<dbReference type="AlphaFoldDB" id="A0A4Y9YLS2"/>
<reference evidence="3 4" key="1">
    <citation type="submission" date="2019-02" db="EMBL/GenBank/DDBJ databases">
        <title>Genome sequencing of the rare red list fungi Dentipellis fragilis.</title>
        <authorList>
            <person name="Buettner E."/>
            <person name="Kellner H."/>
        </authorList>
    </citation>
    <scope>NUCLEOTIDE SEQUENCE [LARGE SCALE GENOMIC DNA]</scope>
    <source>
        <strain evidence="3 4">DSM 105465</strain>
    </source>
</reference>
<keyword evidence="2" id="KW-0812">Transmembrane</keyword>
<dbReference type="Proteomes" id="UP000298327">
    <property type="component" value="Unassembled WGS sequence"/>
</dbReference>
<feature type="compositionally biased region" description="Polar residues" evidence="1">
    <location>
        <begin position="406"/>
        <end position="421"/>
    </location>
</feature>
<feature type="region of interest" description="Disordered" evidence="1">
    <location>
        <begin position="371"/>
        <end position="421"/>
    </location>
</feature>
<proteinExistence type="predicted"/>
<feature type="compositionally biased region" description="Polar residues" evidence="1">
    <location>
        <begin position="380"/>
        <end position="396"/>
    </location>
</feature>
<evidence type="ECO:0000313" key="4">
    <source>
        <dbReference type="Proteomes" id="UP000298327"/>
    </source>
</evidence>
<protein>
    <submittedName>
        <fullName evidence="3">Uncharacterized protein</fullName>
    </submittedName>
</protein>
<keyword evidence="2" id="KW-1133">Transmembrane helix</keyword>
<evidence type="ECO:0000256" key="2">
    <source>
        <dbReference type="SAM" id="Phobius"/>
    </source>
</evidence>
<evidence type="ECO:0000313" key="3">
    <source>
        <dbReference type="EMBL" id="TFY62547.1"/>
    </source>
</evidence>
<keyword evidence="4" id="KW-1185">Reference proteome</keyword>
<dbReference type="EMBL" id="SEOQ01000458">
    <property type="protein sequence ID" value="TFY62547.1"/>
    <property type="molecule type" value="Genomic_DNA"/>
</dbReference>
<feature type="compositionally biased region" description="Polar residues" evidence="1">
    <location>
        <begin position="458"/>
        <end position="469"/>
    </location>
</feature>